<dbReference type="PANTHER" id="PTHR28680:SF1">
    <property type="entry name" value="CENTROMERE PROTEIN X"/>
    <property type="match status" value="1"/>
</dbReference>
<keyword evidence="8" id="KW-1185">Reference proteome</keyword>
<dbReference type="GO" id="GO:0046982">
    <property type="term" value="F:protein heterodimerization activity"/>
    <property type="evidence" value="ECO:0007669"/>
    <property type="project" value="InterPro"/>
</dbReference>
<protein>
    <submittedName>
        <fullName evidence="7">Uncharacterized protein</fullName>
    </submittedName>
</protein>
<dbReference type="GO" id="GO:0003677">
    <property type="term" value="F:DNA binding"/>
    <property type="evidence" value="ECO:0007669"/>
    <property type="project" value="UniProtKB-KW"/>
</dbReference>
<comment type="similarity">
    <text evidence="2">Belongs to the CENP-X/MHF2 family.</text>
</comment>
<dbReference type="Gene3D" id="1.10.20.10">
    <property type="entry name" value="Histone, subunit A"/>
    <property type="match status" value="1"/>
</dbReference>
<dbReference type="Proteomes" id="UP000515788">
    <property type="component" value="Chromosome 2"/>
</dbReference>
<comment type="subcellular location">
    <subcellularLocation>
        <location evidence="1">Nucleus</location>
    </subcellularLocation>
</comment>
<dbReference type="RefSeq" id="XP_037138327.1">
    <property type="nucleotide sequence ID" value="XM_037282432.1"/>
</dbReference>
<dbReference type="GeneID" id="59324771"/>
<proteinExistence type="inferred from homology"/>
<evidence type="ECO:0000256" key="4">
    <source>
        <dbReference type="ARBA" id="ARBA00023125"/>
    </source>
</evidence>
<dbReference type="GO" id="GO:0000712">
    <property type="term" value="P:resolution of meiotic recombination intermediates"/>
    <property type="evidence" value="ECO:0007669"/>
    <property type="project" value="TreeGrafter"/>
</dbReference>
<reference evidence="7 8" key="1">
    <citation type="submission" date="2020-06" db="EMBL/GenBank/DDBJ databases">
        <title>The yeast mating-type switching endonuclease HO is a domesticated member of an unorthodox homing genetic element family.</title>
        <authorList>
            <person name="Coughlan A.Y."/>
            <person name="Lombardi L."/>
            <person name="Braun-Galleani S."/>
            <person name="Martos A.R."/>
            <person name="Galeote V."/>
            <person name="Bigey F."/>
            <person name="Dequin S."/>
            <person name="Byrne K.P."/>
            <person name="Wolfe K.H."/>
        </authorList>
    </citation>
    <scope>NUCLEOTIDE SEQUENCE [LARGE SCALE GENOMIC DNA]</scope>
    <source>
        <strain evidence="7 8">CBS764</strain>
    </source>
</reference>
<evidence type="ECO:0000256" key="1">
    <source>
        <dbReference type="ARBA" id="ARBA00004123"/>
    </source>
</evidence>
<dbReference type="OrthoDB" id="2500381at2759"/>
<evidence type="ECO:0000313" key="7">
    <source>
        <dbReference type="EMBL" id="QLL31652.1"/>
    </source>
</evidence>
<sequence length="90" mass="10151">MSNAIPQETIALILEVGAFEHGTTKITEETVGMLQKYMEIFVREAVLRSSVNKEQVKKEQDAVYGKREAKEVTLTHEDLENVTGLLLLDM</sequence>
<evidence type="ECO:0000256" key="3">
    <source>
        <dbReference type="ARBA" id="ARBA00022763"/>
    </source>
</evidence>
<dbReference type="CDD" id="cd22921">
    <property type="entry name" value="HFD_CENP-X"/>
    <property type="match status" value="1"/>
</dbReference>
<dbReference type="GO" id="GO:0006281">
    <property type="term" value="P:DNA repair"/>
    <property type="evidence" value="ECO:0007669"/>
    <property type="project" value="UniProtKB-KW"/>
</dbReference>
<dbReference type="KEGG" id="tgb:HG536_0B05170"/>
<name>A0A7G3ZDR6_9SACH</name>
<evidence type="ECO:0000313" key="8">
    <source>
        <dbReference type="Proteomes" id="UP000515788"/>
    </source>
</evidence>
<accession>A0A7G3ZDR6</accession>
<keyword evidence="6" id="KW-0539">Nucleus</keyword>
<dbReference type="PANTHER" id="PTHR28680">
    <property type="entry name" value="CENTROMERE PROTEIN X"/>
    <property type="match status" value="1"/>
</dbReference>
<evidence type="ECO:0000256" key="6">
    <source>
        <dbReference type="ARBA" id="ARBA00023242"/>
    </source>
</evidence>
<keyword evidence="4" id="KW-0238">DNA-binding</keyword>
<dbReference type="InterPro" id="IPR018552">
    <property type="entry name" value="CENP-X"/>
</dbReference>
<evidence type="ECO:0000256" key="2">
    <source>
        <dbReference type="ARBA" id="ARBA00009359"/>
    </source>
</evidence>
<dbReference type="AlphaFoldDB" id="A0A7G3ZDR6"/>
<dbReference type="InterPro" id="IPR009072">
    <property type="entry name" value="Histone-fold"/>
</dbReference>
<dbReference type="Pfam" id="PF09415">
    <property type="entry name" value="CENP-X"/>
    <property type="match status" value="1"/>
</dbReference>
<keyword evidence="5" id="KW-0234">DNA repair</keyword>
<organism evidence="7 8">
    <name type="scientific">Torulaspora globosa</name>
    <dbReference type="NCBI Taxonomy" id="48254"/>
    <lineage>
        <taxon>Eukaryota</taxon>
        <taxon>Fungi</taxon>
        <taxon>Dikarya</taxon>
        <taxon>Ascomycota</taxon>
        <taxon>Saccharomycotina</taxon>
        <taxon>Saccharomycetes</taxon>
        <taxon>Saccharomycetales</taxon>
        <taxon>Saccharomycetaceae</taxon>
        <taxon>Torulaspora</taxon>
    </lineage>
</organism>
<gene>
    <name evidence="7" type="ORF">HG536_0B05170</name>
</gene>
<dbReference type="EMBL" id="CP059247">
    <property type="protein sequence ID" value="QLL31652.1"/>
    <property type="molecule type" value="Genomic_DNA"/>
</dbReference>
<dbReference type="GO" id="GO:0051382">
    <property type="term" value="P:kinetochore assembly"/>
    <property type="evidence" value="ECO:0007669"/>
    <property type="project" value="InterPro"/>
</dbReference>
<dbReference type="GO" id="GO:0071821">
    <property type="term" value="C:FANCM-MHF complex"/>
    <property type="evidence" value="ECO:0007669"/>
    <property type="project" value="TreeGrafter"/>
</dbReference>
<dbReference type="GO" id="GO:0031297">
    <property type="term" value="P:replication fork processing"/>
    <property type="evidence" value="ECO:0007669"/>
    <property type="project" value="TreeGrafter"/>
</dbReference>
<evidence type="ECO:0000256" key="5">
    <source>
        <dbReference type="ARBA" id="ARBA00023204"/>
    </source>
</evidence>
<keyword evidence="3" id="KW-0227">DNA damage</keyword>